<dbReference type="KEGG" id="pnp:IJ22_31870"/>
<dbReference type="CDD" id="cd13674">
    <property type="entry name" value="PBP2_TRAP_SBP_like_1"/>
    <property type="match status" value="1"/>
</dbReference>
<dbReference type="InterPro" id="IPR038404">
    <property type="entry name" value="TRAP_DctP_sf"/>
</dbReference>
<sequence length="352" mass="40099" precursor="true">MRRLLGTMLVILIGLVAAVAIGFYPTLSSAPAADDDEQQGFDREIVIKFSHVVAENTPKGLAAQDFARRVYQKTDQRVKVEVFPNAVLYNDTDEVDALMNGNIQMIAPAFSKISQYVPAWQAFDLPYAFLTDQAVQEAFDGEIGEILFKKLKSKNMIGLSYWSNGFKQMTSARGPLIHPADFKGQQFRIMPSDVLKAQFRLFGAKAVAIPFDEVYRGLESGFVDGGENAISNIDSKKFYQVQKYMTISNHGYLGYAVLMNKEYWDKLPDDLKGLISEALKETTEWANQNAVVMNARQLQEIYDRSMMQIHIQTPEERREWMRVWEPIYEEFEGVIGKDLIDRIRQLQKKYGG</sequence>
<dbReference type="RefSeq" id="WP_062409470.1">
    <property type="nucleotide sequence ID" value="NZ_BJCS01000017.1"/>
</dbReference>
<dbReference type="GO" id="GO:0055085">
    <property type="term" value="P:transmembrane transport"/>
    <property type="evidence" value="ECO:0007669"/>
    <property type="project" value="InterPro"/>
</dbReference>
<evidence type="ECO:0000256" key="1">
    <source>
        <dbReference type="ARBA" id="ARBA00009023"/>
    </source>
</evidence>
<evidence type="ECO:0000313" key="4">
    <source>
        <dbReference type="EMBL" id="ALS23557.1"/>
    </source>
</evidence>
<dbReference type="AlphaFoldDB" id="A0A0U2W7T3"/>
<evidence type="ECO:0000256" key="2">
    <source>
        <dbReference type="ARBA" id="ARBA00022448"/>
    </source>
</evidence>
<dbReference type="GO" id="GO:0030288">
    <property type="term" value="C:outer membrane-bounded periplasmic space"/>
    <property type="evidence" value="ECO:0007669"/>
    <property type="project" value="InterPro"/>
</dbReference>
<dbReference type="InterPro" id="IPR018389">
    <property type="entry name" value="DctP_fam"/>
</dbReference>
<keyword evidence="3" id="KW-0732">Signal</keyword>
<evidence type="ECO:0000313" key="5">
    <source>
        <dbReference type="Proteomes" id="UP000061660"/>
    </source>
</evidence>
<comment type="similarity">
    <text evidence="1">Belongs to the bacterial solute-binding protein 7 family.</text>
</comment>
<keyword evidence="2" id="KW-0813">Transport</keyword>
<dbReference type="EMBL" id="CP013652">
    <property type="protein sequence ID" value="ALS23557.1"/>
    <property type="molecule type" value="Genomic_DNA"/>
</dbReference>
<proteinExistence type="inferred from homology"/>
<dbReference type="NCBIfam" id="TIGR00787">
    <property type="entry name" value="dctP"/>
    <property type="match status" value="1"/>
</dbReference>
<accession>A0A0U2W7T3</accession>
<dbReference type="PANTHER" id="PTHR33376:SF7">
    <property type="entry name" value="C4-DICARBOXYLATE-BINDING PROTEIN DCTB"/>
    <property type="match status" value="1"/>
</dbReference>
<dbReference type="Pfam" id="PF03480">
    <property type="entry name" value="DctP"/>
    <property type="match status" value="1"/>
</dbReference>
<evidence type="ECO:0000256" key="3">
    <source>
        <dbReference type="ARBA" id="ARBA00022729"/>
    </source>
</evidence>
<organism evidence="4 5">
    <name type="scientific">Paenibacillus naphthalenovorans</name>
    <dbReference type="NCBI Taxonomy" id="162209"/>
    <lineage>
        <taxon>Bacteria</taxon>
        <taxon>Bacillati</taxon>
        <taxon>Bacillota</taxon>
        <taxon>Bacilli</taxon>
        <taxon>Bacillales</taxon>
        <taxon>Paenibacillaceae</taxon>
        <taxon>Paenibacillus</taxon>
    </lineage>
</organism>
<protein>
    <submittedName>
        <fullName evidence="4">C4-dicarboxylate ABC transporter</fullName>
    </submittedName>
</protein>
<dbReference type="Gene3D" id="3.40.190.170">
    <property type="entry name" value="Bacterial extracellular solute-binding protein, family 7"/>
    <property type="match status" value="1"/>
</dbReference>
<name>A0A0U2W7T3_9BACL</name>
<dbReference type="STRING" id="162209.IJ22_31870"/>
<dbReference type="OrthoDB" id="9776801at2"/>
<dbReference type="Proteomes" id="UP000061660">
    <property type="component" value="Chromosome"/>
</dbReference>
<keyword evidence="5" id="KW-1185">Reference proteome</keyword>
<dbReference type="PANTHER" id="PTHR33376">
    <property type="match status" value="1"/>
</dbReference>
<reference evidence="5" key="1">
    <citation type="submission" date="2015-12" db="EMBL/GenBank/DDBJ databases">
        <title>Complete genome sequences of two moderately thermophilic Paenibacillus species.</title>
        <authorList>
            <person name="Butler R.III."/>
            <person name="Wang J."/>
            <person name="Stark B.C."/>
            <person name="Pombert J.-F."/>
        </authorList>
    </citation>
    <scope>NUCLEOTIDE SEQUENCE [LARGE SCALE GENOMIC DNA]</scope>
    <source>
        <strain evidence="5">32O-Y</strain>
    </source>
</reference>
<dbReference type="PATRIC" id="fig|162209.4.peg.3414"/>
<dbReference type="InterPro" id="IPR004682">
    <property type="entry name" value="TRAP_DctP"/>
</dbReference>
<dbReference type="NCBIfam" id="NF037995">
    <property type="entry name" value="TRAP_S1"/>
    <property type="match status" value="1"/>
</dbReference>
<dbReference type="PIRSF" id="PIRSF006470">
    <property type="entry name" value="DctB"/>
    <property type="match status" value="1"/>
</dbReference>
<reference evidence="4 5" key="2">
    <citation type="journal article" date="2016" name="Genome Announc.">
        <title>Complete Genome Sequences of Two Interactive Moderate Thermophiles, Paenibacillus napthalenovorans 32O-Y and Paenibacillus sp. 32O-W.</title>
        <authorList>
            <person name="Butler R.R.III."/>
            <person name="Wang J."/>
            <person name="Stark B.C."/>
            <person name="Pombert J.F."/>
        </authorList>
    </citation>
    <scope>NUCLEOTIDE SEQUENCE [LARGE SCALE GENOMIC DNA]</scope>
    <source>
        <strain evidence="4 5">32O-Y</strain>
    </source>
</reference>
<gene>
    <name evidence="4" type="ORF">IJ22_31870</name>
</gene>